<dbReference type="GO" id="GO:0005524">
    <property type="term" value="F:ATP binding"/>
    <property type="evidence" value="ECO:0007669"/>
    <property type="project" value="UniProtKB-UniRule"/>
</dbReference>
<dbReference type="Pfam" id="PF18319">
    <property type="entry name" value="Zn_ribbon_PriA"/>
    <property type="match status" value="1"/>
</dbReference>
<evidence type="ECO:0000256" key="6">
    <source>
        <dbReference type="ARBA" id="ARBA00022806"/>
    </source>
</evidence>
<dbReference type="NCBIfam" id="TIGR00595">
    <property type="entry name" value="priA"/>
    <property type="match status" value="1"/>
</dbReference>
<dbReference type="GO" id="GO:0008270">
    <property type="term" value="F:zinc ion binding"/>
    <property type="evidence" value="ECO:0007669"/>
    <property type="project" value="UniProtKB-UniRule"/>
</dbReference>
<dbReference type="GO" id="GO:1990077">
    <property type="term" value="C:primosome complex"/>
    <property type="evidence" value="ECO:0007669"/>
    <property type="project" value="UniProtKB-UniRule"/>
</dbReference>
<comment type="catalytic activity">
    <reaction evidence="11">
        <text>ATP + H2O = ADP + phosphate + H(+)</text>
        <dbReference type="Rhea" id="RHEA:13065"/>
        <dbReference type="ChEBI" id="CHEBI:15377"/>
        <dbReference type="ChEBI" id="CHEBI:15378"/>
        <dbReference type="ChEBI" id="CHEBI:30616"/>
        <dbReference type="ChEBI" id="CHEBI:43474"/>
        <dbReference type="ChEBI" id="CHEBI:456216"/>
        <dbReference type="EC" id="5.6.2.4"/>
    </reaction>
</comment>
<evidence type="ECO:0000256" key="8">
    <source>
        <dbReference type="ARBA" id="ARBA00022840"/>
    </source>
</evidence>
<dbReference type="GO" id="GO:0043138">
    <property type="term" value="F:3'-5' DNA helicase activity"/>
    <property type="evidence" value="ECO:0007669"/>
    <property type="project" value="UniProtKB-EC"/>
</dbReference>
<evidence type="ECO:0000256" key="12">
    <source>
        <dbReference type="SAM" id="MobiDB-lite"/>
    </source>
</evidence>
<evidence type="ECO:0000256" key="2">
    <source>
        <dbReference type="ARBA" id="ARBA00022705"/>
    </source>
</evidence>
<dbReference type="Gene3D" id="3.40.1440.60">
    <property type="entry name" value="PriA, 3(prime) DNA-binding domain"/>
    <property type="match status" value="1"/>
</dbReference>
<keyword evidence="3 11" id="KW-0479">Metal-binding</keyword>
<dbReference type="PANTHER" id="PTHR30580:SF0">
    <property type="entry name" value="PRIMOSOMAL PROTEIN N"/>
    <property type="match status" value="1"/>
</dbReference>
<dbReference type="PROSITE" id="PS51192">
    <property type="entry name" value="HELICASE_ATP_BIND_1"/>
    <property type="match status" value="1"/>
</dbReference>
<feature type="binding site" evidence="11">
    <location>
        <position position="545"/>
    </location>
    <ligand>
        <name>Zn(2+)</name>
        <dbReference type="ChEBI" id="CHEBI:29105"/>
        <label>1</label>
    </ligand>
</feature>
<dbReference type="GO" id="GO:0006269">
    <property type="term" value="P:DNA replication, synthesis of primer"/>
    <property type="evidence" value="ECO:0007669"/>
    <property type="project" value="UniProtKB-KW"/>
</dbReference>
<feature type="binding site" evidence="11">
    <location>
        <position position="532"/>
    </location>
    <ligand>
        <name>Zn(2+)</name>
        <dbReference type="ChEBI" id="CHEBI:29105"/>
        <label>2</label>
    </ligand>
</feature>
<accession>A0A9D2KLR4</accession>
<feature type="binding site" evidence="11">
    <location>
        <position position="508"/>
    </location>
    <ligand>
        <name>Zn(2+)</name>
        <dbReference type="ChEBI" id="CHEBI:29105"/>
        <label>1</label>
    </ligand>
</feature>
<feature type="region of interest" description="Disordered" evidence="12">
    <location>
        <begin position="226"/>
        <end position="249"/>
    </location>
</feature>
<feature type="domain" description="Helicase ATP-binding" evidence="13">
    <location>
        <begin position="273"/>
        <end position="446"/>
    </location>
</feature>
<keyword evidence="8 11" id="KW-0067">ATP-binding</keyword>
<keyword evidence="2 11" id="KW-0235">DNA replication</keyword>
<dbReference type="GO" id="GO:0016787">
    <property type="term" value="F:hydrolase activity"/>
    <property type="evidence" value="ECO:0007669"/>
    <property type="project" value="UniProtKB-KW"/>
</dbReference>
<dbReference type="HAMAP" id="MF_00983">
    <property type="entry name" value="PriA"/>
    <property type="match status" value="1"/>
</dbReference>
<keyword evidence="10 11" id="KW-0413">Isomerase</keyword>
<comment type="caution">
    <text evidence="15">The sequence shown here is derived from an EMBL/GenBank/DDBJ whole genome shotgun (WGS) entry which is preliminary data.</text>
</comment>
<dbReference type="Gene3D" id="3.40.50.300">
    <property type="entry name" value="P-loop containing nucleotide triphosphate hydrolases"/>
    <property type="match status" value="2"/>
</dbReference>
<keyword evidence="9 11" id="KW-0238">DNA-binding</keyword>
<keyword evidence="4 11" id="KW-0547">Nucleotide-binding</keyword>
<dbReference type="PANTHER" id="PTHR30580">
    <property type="entry name" value="PRIMOSOMAL PROTEIN N"/>
    <property type="match status" value="1"/>
</dbReference>
<dbReference type="CDD" id="cd18804">
    <property type="entry name" value="SF2_C_priA"/>
    <property type="match status" value="1"/>
</dbReference>
<dbReference type="InterPro" id="IPR027417">
    <property type="entry name" value="P-loop_NTPase"/>
</dbReference>
<comment type="cofactor">
    <cofactor evidence="11">
        <name>Zn(2+)</name>
        <dbReference type="ChEBI" id="CHEBI:29105"/>
    </cofactor>
    <text evidence="11">Binds 2 zinc ions per subunit.</text>
</comment>
<dbReference type="AlphaFoldDB" id="A0A9D2KLR4"/>
<evidence type="ECO:0000313" key="15">
    <source>
        <dbReference type="EMBL" id="HJA08102.1"/>
    </source>
</evidence>
<dbReference type="Proteomes" id="UP000824225">
    <property type="component" value="Unassembled WGS sequence"/>
</dbReference>
<dbReference type="Pfam" id="PF00271">
    <property type="entry name" value="Helicase_C"/>
    <property type="match status" value="1"/>
</dbReference>
<dbReference type="GO" id="GO:0006270">
    <property type="term" value="P:DNA replication initiation"/>
    <property type="evidence" value="ECO:0007669"/>
    <property type="project" value="TreeGrafter"/>
</dbReference>
<dbReference type="SMART" id="SM00487">
    <property type="entry name" value="DEXDc"/>
    <property type="match status" value="1"/>
</dbReference>
<sequence>MFLSVALLSPPYSTLTYSLPPWLPADLWRPGLRVAVPLGGGAVRAGVALALVEPGAADLPAGTKVRPVVWPLEAAPLLSDEYLDTVRDLAARQLSTPGHILGAVLPRGLRVTARIRVREFRAGGKPRLYVLRDLAGMDPAAREELGRAFAAGEAEVLALAEDAAAGELCELACDPPWSVRPNALRQRAVLDYLLEHGAVSRRRLGDALPESGPALSALLKAGLVRVRPPDPGEDGREMEEAEEALLPPPSPPFDLSGEQRAALDGLCAALDRGLAGEAPGTHLLFGVTGSGKTAVYLELARACLERGRSALLLAPEVALALKLRRDAARRFPGVPLYLFHGYQSPALRERVFRELAARARAEPPAPCLVAGTRSALFLPLPALGAVVLDEEHDASFKQDEGLHYQAKEVAWSRASRHKALLVLGSATPDVKTFYAARRGLFPLAVLPRRVGGGTLPGVELVDIRDNGGDSPLAPAALEALRDTVKRGEQAVVLLNRRGYAPLMYCLDCGAVARCPHCDIGLTYHKRREQLVCHYCGYTRPFPSPCSACRGLHYLPMGEGTERLEERLAGEELAGVLPSGARVLRLDRDSTRRPGRMEEILAAFARQEAQVLVGTQMLSKGHHFPNVTLALIADADLGLNLPDYRAAERTFQLLVQSAGRSGRGEKPGRVLVQTRDVGHYCWEFVERADYEGFYEREIALREKRRYPPFVKLALVRVSFPQEWKEGPGLLGALASALREAGREAGVTVLGPAPAPLARLQGKLRYQCLLKAADWQAVRRTYGRASRRTLPGVAPREWRVSLDLDPVNML</sequence>
<evidence type="ECO:0000256" key="5">
    <source>
        <dbReference type="ARBA" id="ARBA00022801"/>
    </source>
</evidence>
<comment type="similarity">
    <text evidence="11">Belongs to the helicase family. PriA subfamily.</text>
</comment>
<evidence type="ECO:0000256" key="11">
    <source>
        <dbReference type="HAMAP-Rule" id="MF_00983"/>
    </source>
</evidence>
<dbReference type="InterPro" id="IPR041222">
    <property type="entry name" value="PriA_3primeBD"/>
</dbReference>
<dbReference type="InterPro" id="IPR041236">
    <property type="entry name" value="PriA_C"/>
</dbReference>
<dbReference type="PROSITE" id="PS51194">
    <property type="entry name" value="HELICASE_CTER"/>
    <property type="match status" value="1"/>
</dbReference>
<dbReference type="InterPro" id="IPR042115">
    <property type="entry name" value="PriA_3primeBD_sf"/>
</dbReference>
<dbReference type="Pfam" id="PF00270">
    <property type="entry name" value="DEAD"/>
    <property type="match status" value="1"/>
</dbReference>
<evidence type="ECO:0000256" key="10">
    <source>
        <dbReference type="ARBA" id="ARBA00023235"/>
    </source>
</evidence>
<proteinExistence type="inferred from homology"/>
<reference evidence="15" key="1">
    <citation type="journal article" date="2021" name="PeerJ">
        <title>Extensive microbial diversity within the chicken gut microbiome revealed by metagenomics and culture.</title>
        <authorList>
            <person name="Gilroy R."/>
            <person name="Ravi A."/>
            <person name="Getino M."/>
            <person name="Pursley I."/>
            <person name="Horton D.L."/>
            <person name="Alikhan N.F."/>
            <person name="Baker D."/>
            <person name="Gharbi K."/>
            <person name="Hall N."/>
            <person name="Watson M."/>
            <person name="Adriaenssens E.M."/>
            <person name="Foster-Nyarko E."/>
            <person name="Jarju S."/>
            <person name="Secka A."/>
            <person name="Antonio M."/>
            <person name="Oren A."/>
            <person name="Chaudhuri R.R."/>
            <person name="La Ragione R."/>
            <person name="Hildebrand F."/>
            <person name="Pallen M.J."/>
        </authorList>
    </citation>
    <scope>NUCLEOTIDE SEQUENCE</scope>
    <source>
        <strain evidence="15">CHK186-16707</strain>
    </source>
</reference>
<feature type="binding site" evidence="11">
    <location>
        <position position="505"/>
    </location>
    <ligand>
        <name>Zn(2+)</name>
        <dbReference type="ChEBI" id="CHEBI:29105"/>
        <label>1</label>
    </ligand>
</feature>
<evidence type="ECO:0000259" key="13">
    <source>
        <dbReference type="PROSITE" id="PS51192"/>
    </source>
</evidence>
<evidence type="ECO:0000256" key="7">
    <source>
        <dbReference type="ARBA" id="ARBA00022833"/>
    </source>
</evidence>
<evidence type="ECO:0000256" key="1">
    <source>
        <dbReference type="ARBA" id="ARBA00022515"/>
    </source>
</evidence>
<organism evidence="15 16">
    <name type="scientific">Candidatus Mailhella merdigallinarum</name>
    <dbReference type="NCBI Taxonomy" id="2838658"/>
    <lineage>
        <taxon>Bacteria</taxon>
        <taxon>Pseudomonadati</taxon>
        <taxon>Thermodesulfobacteriota</taxon>
        <taxon>Desulfovibrionia</taxon>
        <taxon>Desulfovibrionales</taxon>
        <taxon>Desulfovibrionaceae</taxon>
        <taxon>Mailhella</taxon>
    </lineage>
</organism>
<reference evidence="15" key="2">
    <citation type="submission" date="2021-04" db="EMBL/GenBank/DDBJ databases">
        <authorList>
            <person name="Gilroy R."/>
        </authorList>
    </citation>
    <scope>NUCLEOTIDE SEQUENCE</scope>
    <source>
        <strain evidence="15">CHK186-16707</strain>
    </source>
</reference>
<name>A0A9D2KLR4_9BACT</name>
<feature type="binding site" evidence="11">
    <location>
        <position position="514"/>
    </location>
    <ligand>
        <name>Zn(2+)</name>
        <dbReference type="ChEBI" id="CHEBI:29105"/>
        <label>2</label>
    </ligand>
</feature>
<keyword evidence="6 11" id="KW-0347">Helicase</keyword>
<dbReference type="SUPFAM" id="SSF52540">
    <property type="entry name" value="P-loop containing nucleoside triphosphate hydrolases"/>
    <property type="match status" value="1"/>
</dbReference>
<gene>
    <name evidence="11 15" type="primary">priA</name>
    <name evidence="15" type="ORF">H9962_02755</name>
</gene>
<protein>
    <recommendedName>
        <fullName evidence="11">Replication restart protein PriA</fullName>
    </recommendedName>
    <alternativeName>
        <fullName evidence="11">ATP-dependent DNA helicase PriA</fullName>
        <ecNumber evidence="11">5.6.2.4</ecNumber>
    </alternativeName>
    <alternativeName>
        <fullName evidence="11">DNA 3'-5' helicase PriA</fullName>
    </alternativeName>
</protein>
<dbReference type="GO" id="GO:0006310">
    <property type="term" value="P:DNA recombination"/>
    <property type="evidence" value="ECO:0007669"/>
    <property type="project" value="InterPro"/>
</dbReference>
<comment type="catalytic activity">
    <reaction evidence="11">
        <text>Couples ATP hydrolysis with the unwinding of duplex DNA by translocating in the 3'-5' direction.</text>
        <dbReference type="EC" id="5.6.2.4"/>
    </reaction>
</comment>
<dbReference type="InterPro" id="IPR001650">
    <property type="entry name" value="Helicase_C-like"/>
</dbReference>
<feature type="binding site" evidence="11">
    <location>
        <position position="535"/>
    </location>
    <ligand>
        <name>Zn(2+)</name>
        <dbReference type="ChEBI" id="CHEBI:29105"/>
        <label>2</label>
    </ligand>
</feature>
<evidence type="ECO:0000313" key="16">
    <source>
        <dbReference type="Proteomes" id="UP000824225"/>
    </source>
</evidence>
<dbReference type="InterPro" id="IPR040498">
    <property type="entry name" value="PriA_CRR"/>
</dbReference>
<comment type="function">
    <text evidence="11">Initiates the restart of stalled replication forks, which reloads the replicative helicase on sites other than the origin of replication. Recognizes and binds to abandoned replication forks and remodels them to uncover a helicase loading site. Promotes assembly of the primosome at these replication forks.</text>
</comment>
<keyword evidence="1 11" id="KW-0639">Primosome</keyword>
<dbReference type="InterPro" id="IPR005259">
    <property type="entry name" value="PriA"/>
</dbReference>
<evidence type="ECO:0000256" key="9">
    <source>
        <dbReference type="ARBA" id="ARBA00023125"/>
    </source>
</evidence>
<dbReference type="GO" id="GO:0003677">
    <property type="term" value="F:DNA binding"/>
    <property type="evidence" value="ECO:0007669"/>
    <property type="project" value="UniProtKB-UniRule"/>
</dbReference>
<dbReference type="InterPro" id="IPR011545">
    <property type="entry name" value="DEAD/DEAH_box_helicase_dom"/>
</dbReference>
<dbReference type="SMART" id="SM00490">
    <property type="entry name" value="HELICc"/>
    <property type="match status" value="1"/>
</dbReference>
<keyword evidence="5 11" id="KW-0378">Hydrolase</keyword>
<dbReference type="EMBL" id="DXAN01000004">
    <property type="protein sequence ID" value="HJA08102.1"/>
    <property type="molecule type" value="Genomic_DNA"/>
</dbReference>
<feature type="binding site" evidence="11">
    <location>
        <position position="548"/>
    </location>
    <ligand>
        <name>Zn(2+)</name>
        <dbReference type="ChEBI" id="CHEBI:29105"/>
        <label>1</label>
    </ligand>
</feature>
<evidence type="ECO:0000256" key="4">
    <source>
        <dbReference type="ARBA" id="ARBA00022741"/>
    </source>
</evidence>
<feature type="domain" description="Helicase C-terminal" evidence="14">
    <location>
        <begin position="540"/>
        <end position="700"/>
    </location>
</feature>
<evidence type="ECO:0000259" key="14">
    <source>
        <dbReference type="PROSITE" id="PS51194"/>
    </source>
</evidence>
<comment type="subunit">
    <text evidence="11">Component of the replication restart primosome.</text>
</comment>
<feature type="binding site" evidence="11">
    <location>
        <position position="517"/>
    </location>
    <ligand>
        <name>Zn(2+)</name>
        <dbReference type="ChEBI" id="CHEBI:29105"/>
        <label>2</label>
    </ligand>
</feature>
<keyword evidence="7 11" id="KW-0862">Zinc</keyword>
<evidence type="ECO:0000256" key="3">
    <source>
        <dbReference type="ARBA" id="ARBA00022723"/>
    </source>
</evidence>
<dbReference type="Pfam" id="PF18074">
    <property type="entry name" value="PriA_C"/>
    <property type="match status" value="1"/>
</dbReference>
<dbReference type="InterPro" id="IPR014001">
    <property type="entry name" value="Helicase_ATP-bd"/>
</dbReference>
<dbReference type="Pfam" id="PF17764">
    <property type="entry name" value="PriA_3primeBD"/>
    <property type="match status" value="1"/>
</dbReference>
<dbReference type="GO" id="GO:0006302">
    <property type="term" value="P:double-strand break repair"/>
    <property type="evidence" value="ECO:0007669"/>
    <property type="project" value="InterPro"/>
</dbReference>
<dbReference type="EC" id="5.6.2.4" evidence="11"/>